<evidence type="ECO:0000313" key="1">
    <source>
        <dbReference type="EMBL" id="TRX92222.1"/>
    </source>
</evidence>
<name>A0A553HW90_9PEZI</name>
<dbReference type="AlphaFoldDB" id="A0A553HW90"/>
<dbReference type="PANTHER" id="PTHR38797">
    <property type="entry name" value="NUCLEAR PORE COMPLEX PROTEIN NUP85-RELATED"/>
    <property type="match status" value="1"/>
</dbReference>
<comment type="caution">
    <text evidence="1">The sequence shown here is derived from an EMBL/GenBank/DDBJ whole genome shotgun (WGS) entry which is preliminary data.</text>
</comment>
<keyword evidence="2" id="KW-1185">Reference proteome</keyword>
<organism evidence="1 2">
    <name type="scientific">Xylaria flabelliformis</name>
    <dbReference type="NCBI Taxonomy" id="2512241"/>
    <lineage>
        <taxon>Eukaryota</taxon>
        <taxon>Fungi</taxon>
        <taxon>Dikarya</taxon>
        <taxon>Ascomycota</taxon>
        <taxon>Pezizomycotina</taxon>
        <taxon>Sordariomycetes</taxon>
        <taxon>Xylariomycetidae</taxon>
        <taxon>Xylariales</taxon>
        <taxon>Xylariaceae</taxon>
        <taxon>Xylaria</taxon>
    </lineage>
</organism>
<dbReference type="InterPro" id="IPR053204">
    <property type="entry name" value="Oxopyrrolidines_Biosynth-assoc"/>
</dbReference>
<reference evidence="2" key="1">
    <citation type="submission" date="2019-06" db="EMBL/GenBank/DDBJ databases">
        <title>Draft genome sequence of the griseofulvin-producing fungus Xylaria cubensis strain G536.</title>
        <authorList>
            <person name="Mead M.E."/>
            <person name="Raja H.A."/>
            <person name="Steenwyk J.L."/>
            <person name="Knowles S.L."/>
            <person name="Oberlies N.H."/>
            <person name="Rokas A."/>
        </authorList>
    </citation>
    <scope>NUCLEOTIDE SEQUENCE [LARGE SCALE GENOMIC DNA]</scope>
    <source>
        <strain evidence="2">G536</strain>
    </source>
</reference>
<dbReference type="PANTHER" id="PTHR38797:SF4">
    <property type="entry name" value="NUCLEAR PORE COMPLEX PROTEIN NUP85"/>
    <property type="match status" value="1"/>
</dbReference>
<gene>
    <name evidence="1" type="ORF">FHL15_006837</name>
</gene>
<dbReference type="Pfam" id="PF12311">
    <property type="entry name" value="DUF3632"/>
    <property type="match status" value="1"/>
</dbReference>
<dbReference type="OrthoDB" id="5392447at2759"/>
<dbReference type="Proteomes" id="UP000319160">
    <property type="component" value="Unassembled WGS sequence"/>
</dbReference>
<accession>A0A553HW90</accession>
<proteinExistence type="predicted"/>
<dbReference type="InterPro" id="IPR022085">
    <property type="entry name" value="OpdG"/>
</dbReference>
<protein>
    <submittedName>
        <fullName evidence="1">Uncharacterized protein</fullName>
    </submittedName>
</protein>
<dbReference type="EMBL" id="VFLP01000038">
    <property type="protein sequence ID" value="TRX92222.1"/>
    <property type="molecule type" value="Genomic_DNA"/>
</dbReference>
<sequence>MSDAWFAQKVAPDGDTTDGCHPEEAQALKVYLSGNSTPSQAAQAVAKPISHSPDPNGDLPRLWNLLTDALLELPLSTIPSLVELIRAIDALPPPDFSALSEANRPAHGQLWRGLPGFGHFWADGYPSLRQWLNDGGNSKPAAEREAVVSRSIRRAEIEARLAREGLAGIPMDWGYESVADALEQSPTEVGAEIPAACKWVQIAGERFREGAQRGESSWGLEKKRDHWNGEEKSHMSAERWTFWIRRLREIEANEKASKVVGDAVKECLGSIDEAIAEK</sequence>
<evidence type="ECO:0000313" key="2">
    <source>
        <dbReference type="Proteomes" id="UP000319160"/>
    </source>
</evidence>